<protein>
    <submittedName>
        <fullName evidence="1">Uncharacterized protein</fullName>
    </submittedName>
</protein>
<accession>W6AAQ5</accession>
<dbReference type="HOGENOM" id="CLU_1601664_0_0_14"/>
<dbReference type="Proteomes" id="UP000019265">
    <property type="component" value="Chromosome"/>
</dbReference>
<sequence>MAMFKLIKVAGIFTLGMMLAPKKGIELRADFMQSLKKYRPQLKRLIITLEEAWEKSQGQESDEVVANIEMQLDSVRTASEELDLAKTKEIAYKALEKLGNSAVKIGKATISSPNVIAITKDVAGMAVSAIDGATNFYEKANVPTVETAKKIHQPSDQEIELLSSQKENKTAIRKIKTKKSEKE</sequence>
<reference evidence="1 2" key="1">
    <citation type="journal article" date="2014" name="Genome Biol. Evol.">
        <title>Molecular evolution of the substrate utilization strategies and putative virulence factors in mosquito-associated Spiroplasma species.</title>
        <authorList>
            <person name="Chang T.H."/>
            <person name="Lo W.S."/>
            <person name="Ku C."/>
            <person name="Chen L.L."/>
            <person name="Kuo C.H."/>
        </authorList>
    </citation>
    <scope>NUCLEOTIDE SEQUENCE [LARGE SCALE GENOMIC DNA]</scope>
    <source>
        <strain evidence="1">Ar-1343</strain>
    </source>
</reference>
<dbReference type="PATRIC" id="fig|1276257.3.peg.706"/>
<gene>
    <name evidence="1" type="ORF">SSABA_v1c06940</name>
</gene>
<proteinExistence type="predicted"/>
<dbReference type="KEGG" id="ssab:SSABA_v1c06940"/>
<dbReference type="AlphaFoldDB" id="W6AAQ5"/>
<keyword evidence="2" id="KW-1185">Reference proteome</keyword>
<name>W6AAQ5_9MOLU</name>
<evidence type="ECO:0000313" key="1">
    <source>
        <dbReference type="EMBL" id="AHI54096.1"/>
    </source>
</evidence>
<dbReference type="EMBL" id="CP006934">
    <property type="protein sequence ID" value="AHI54096.1"/>
    <property type="molecule type" value="Genomic_DNA"/>
</dbReference>
<dbReference type="STRING" id="1276257.SSABA_v1c06940"/>
<evidence type="ECO:0000313" key="2">
    <source>
        <dbReference type="Proteomes" id="UP000019265"/>
    </source>
</evidence>
<organism evidence="1 2">
    <name type="scientific">Spiroplasma sabaudiense Ar-1343</name>
    <dbReference type="NCBI Taxonomy" id="1276257"/>
    <lineage>
        <taxon>Bacteria</taxon>
        <taxon>Bacillati</taxon>
        <taxon>Mycoplasmatota</taxon>
        <taxon>Mollicutes</taxon>
        <taxon>Entomoplasmatales</taxon>
        <taxon>Spiroplasmataceae</taxon>
        <taxon>Spiroplasma</taxon>
    </lineage>
</organism>